<evidence type="ECO:0000256" key="7">
    <source>
        <dbReference type="ARBA" id="ARBA00023136"/>
    </source>
</evidence>
<comment type="catalytic activity">
    <reaction evidence="10">
        <text>K(+)(in) + H(+)(out) = K(+)(out) + H(+)(in)</text>
        <dbReference type="Rhea" id="RHEA:29467"/>
        <dbReference type="ChEBI" id="CHEBI:15378"/>
        <dbReference type="ChEBI" id="CHEBI:29103"/>
    </reaction>
</comment>
<feature type="compositionally biased region" description="Low complexity" evidence="11">
    <location>
        <begin position="1218"/>
        <end position="1231"/>
    </location>
</feature>
<feature type="transmembrane region" description="Helical" evidence="12">
    <location>
        <begin position="143"/>
        <end position="162"/>
    </location>
</feature>
<evidence type="ECO:0000256" key="8">
    <source>
        <dbReference type="ARBA" id="ARBA00023201"/>
    </source>
</evidence>
<feature type="region of interest" description="Disordered" evidence="11">
    <location>
        <begin position="631"/>
        <end position="703"/>
    </location>
</feature>
<dbReference type="GO" id="GO:0098719">
    <property type="term" value="P:sodium ion import across plasma membrane"/>
    <property type="evidence" value="ECO:0007669"/>
    <property type="project" value="TreeGrafter"/>
</dbReference>
<evidence type="ECO:0000256" key="10">
    <source>
        <dbReference type="ARBA" id="ARBA00047912"/>
    </source>
</evidence>
<protein>
    <recommendedName>
        <fullName evidence="13">Cation/H+ exchanger transmembrane domain-containing protein</fullName>
    </recommendedName>
</protein>
<feature type="compositionally biased region" description="Low complexity" evidence="11">
    <location>
        <begin position="581"/>
        <end position="606"/>
    </location>
</feature>
<feature type="domain" description="Cation/H+ exchanger transmembrane" evidence="13">
    <location>
        <begin position="64"/>
        <end position="450"/>
    </location>
</feature>
<dbReference type="GO" id="GO:0015385">
    <property type="term" value="F:sodium:proton antiporter activity"/>
    <property type="evidence" value="ECO:0007669"/>
    <property type="project" value="InterPro"/>
</dbReference>
<evidence type="ECO:0000256" key="12">
    <source>
        <dbReference type="SAM" id="Phobius"/>
    </source>
</evidence>
<dbReference type="PROSITE" id="PS51257">
    <property type="entry name" value="PROKAR_LIPOPROTEIN"/>
    <property type="match status" value="1"/>
</dbReference>
<feature type="region of interest" description="Disordered" evidence="11">
    <location>
        <begin position="730"/>
        <end position="781"/>
    </location>
</feature>
<dbReference type="PANTHER" id="PTHR10110:SF197">
    <property type="entry name" value="SODIUM_HYDROGEN EXCHANGER"/>
    <property type="match status" value="1"/>
</dbReference>
<keyword evidence="4 12" id="KW-1133">Transmembrane helix</keyword>
<feature type="transmembrane region" description="Helical" evidence="12">
    <location>
        <begin position="426"/>
        <end position="449"/>
    </location>
</feature>
<dbReference type="GO" id="GO:0015386">
    <property type="term" value="F:potassium:proton antiporter activity"/>
    <property type="evidence" value="ECO:0007669"/>
    <property type="project" value="TreeGrafter"/>
</dbReference>
<dbReference type="Pfam" id="PF00999">
    <property type="entry name" value="Na_H_Exchanger"/>
    <property type="match status" value="1"/>
</dbReference>
<feature type="transmembrane region" description="Helical" evidence="12">
    <location>
        <begin position="254"/>
        <end position="285"/>
    </location>
</feature>
<dbReference type="EMBL" id="JADXDR010000063">
    <property type="protein sequence ID" value="KAI7841428.1"/>
    <property type="molecule type" value="Genomic_DNA"/>
</dbReference>
<feature type="compositionally biased region" description="Gly residues" evidence="11">
    <location>
        <begin position="756"/>
        <end position="768"/>
    </location>
</feature>
<evidence type="ECO:0000256" key="4">
    <source>
        <dbReference type="ARBA" id="ARBA00022989"/>
    </source>
</evidence>
<dbReference type="GO" id="GO:0005886">
    <property type="term" value="C:plasma membrane"/>
    <property type="evidence" value="ECO:0007669"/>
    <property type="project" value="TreeGrafter"/>
</dbReference>
<gene>
    <name evidence="14" type="ORF">COHA_004823</name>
</gene>
<evidence type="ECO:0000256" key="3">
    <source>
        <dbReference type="ARBA" id="ARBA00022692"/>
    </source>
</evidence>
<evidence type="ECO:0000256" key="11">
    <source>
        <dbReference type="SAM" id="MobiDB-lite"/>
    </source>
</evidence>
<feature type="region of interest" description="Disordered" evidence="11">
    <location>
        <begin position="801"/>
        <end position="827"/>
    </location>
</feature>
<feature type="compositionally biased region" description="Low complexity" evidence="11">
    <location>
        <begin position="812"/>
        <end position="827"/>
    </location>
</feature>
<evidence type="ECO:0000256" key="9">
    <source>
        <dbReference type="ARBA" id="ARBA00047524"/>
    </source>
</evidence>
<keyword evidence="2" id="KW-0813">Transport</keyword>
<dbReference type="InterPro" id="IPR006153">
    <property type="entry name" value="Cation/H_exchanger_TM"/>
</dbReference>
<feature type="region of interest" description="Disordered" evidence="11">
    <location>
        <begin position="1216"/>
        <end position="1243"/>
    </location>
</feature>
<sequence length="1333" mass="139757">MRTEWTSRSFNYCTVPQQGNDAFLFAGVALLAGACALGKLAMVWVLLAGGALGAASYWANLRELGNGVALWLGISPPDLFFYAFIPPLALDSALHLDMFLFRKTWPHMLLTAFVMVIISAFLLTPFILFVLGFQGRGFNWGHVALFSAMVASTDALSVTAILKKSGGPQRLVTLIEGESLLNDASAITLFEILEDNADPSQPFPSVWTSLPTILSDTARLAGVGAGVGLGMSMALGYLLRWLRWHGMQPNAESVAVLACGFLSFYVANSPAQGSGVIAVVVFGLYGNFTRRWGMLSASMESGAFDAFWDACALGANALVFFWSGAACVNFLIRSGGALAGSAWSWAAIPPIYLALVVLRTGGYAAFNVTAFAWLREKLSWAEVVFAGWAGLRGSVSLIMIADFLTHSSLQLTSSSSTESERVNAEITLWTAAFVLLTLVINAPTLAPLVRLLRLDGGRARAAARARAKRMLCRAVGTVIEDLRQHEGELLQGANWEAVHHYCDLSKALKSFDAPWSAAKAQHGGSGADSACSDGEPLDSEPGASGDANTSNQGSSDPPGLDADDVLQQVQRGLPFLQADQDGAAEPAEPAEPEQQAQHMPAQPPGASSTQGGADVELGLAAVWREQALKAAGSASRRAATAEDEGGSRHSEPAYYSTVPAGAGAALQRQLAEAQRAQQAAQRRAAARISQPATPAEPAEGDASRTLTATAGRQLQRQLASQLAALRQQQQWQQQQQQQQTGGQSSSASPASIAGGESAGAGASAGPGSGARPPMSPPHGYTLSGAAGAALVAELRRQQAAQAAASGSDSRLRPASAANSAVASPRAGQLQRDLLGRRLPHSASASPRWAPTAAALPPVAVRPQPAEPTTYPSMANSTAGSTGSLPPGFGLPLPAVAPAAAATPLAAQLELRRGLRMLEYCFAQAAEHADQPLHVWSQLLRKEVQGGAVIRLAARALLATARAYAALPPLAQRATSWPFRKLSGLLRRTLGRRMLASCEAALEYGLALSKGQEQLLAADAQQAEQLQMELVAEAAAVQHFVAEREVEAPDFFQAIQSYRAAMAVLRHLSAFTHELFQSGAVDEGERDAVLAVLDKRERRLEITELKRGDMFWQATAPHTKTGMAVGSGLWIVLSGVVRRRLRLPPGGQGGIKAAVDGLLGEGGAGGKPSAVRCRLELLRLAAGHVLECSEADMQAAVKAHIQQQRRGKAPANLQQGMVGAAAAGDASSGPDGTETPLPHSPDVASKAAVHALAAQEHQWRAGSKGALLLVWLTAAGEEPPGWAEAQQAAAAAAAAAVREGCGTAEQQPSGSSGAPARRLMPWQHPFVRRLKPGA</sequence>
<feature type="region of interest" description="Disordered" evidence="11">
    <location>
        <begin position="581"/>
        <end position="612"/>
    </location>
</feature>
<dbReference type="Gene3D" id="6.10.140.1330">
    <property type="match status" value="1"/>
</dbReference>
<comment type="subcellular location">
    <subcellularLocation>
        <location evidence="1">Membrane</location>
        <topology evidence="1">Multi-pass membrane protein</topology>
    </subcellularLocation>
</comment>
<keyword evidence="8" id="KW-0739">Sodium transport</keyword>
<evidence type="ECO:0000256" key="1">
    <source>
        <dbReference type="ARBA" id="ARBA00004141"/>
    </source>
</evidence>
<feature type="compositionally biased region" description="Low complexity" evidence="11">
    <location>
        <begin position="730"/>
        <end position="755"/>
    </location>
</feature>
<feature type="transmembrane region" description="Helical" evidence="12">
    <location>
        <begin position="79"/>
        <end position="101"/>
    </location>
</feature>
<feature type="transmembrane region" description="Helical" evidence="12">
    <location>
        <begin position="220"/>
        <end position="242"/>
    </location>
</feature>
<name>A0AAD5H5A4_9CHLO</name>
<organism evidence="14 15">
    <name type="scientific">Chlorella ohadii</name>
    <dbReference type="NCBI Taxonomy" id="2649997"/>
    <lineage>
        <taxon>Eukaryota</taxon>
        <taxon>Viridiplantae</taxon>
        <taxon>Chlorophyta</taxon>
        <taxon>core chlorophytes</taxon>
        <taxon>Trebouxiophyceae</taxon>
        <taxon>Chlorellales</taxon>
        <taxon>Chlorellaceae</taxon>
        <taxon>Chlorella clade</taxon>
        <taxon>Chlorella</taxon>
    </lineage>
</organism>
<evidence type="ECO:0000256" key="5">
    <source>
        <dbReference type="ARBA" id="ARBA00023053"/>
    </source>
</evidence>
<dbReference type="InterPro" id="IPR018422">
    <property type="entry name" value="Cation/H_exchanger_CPA1"/>
</dbReference>
<evidence type="ECO:0000259" key="13">
    <source>
        <dbReference type="Pfam" id="PF00999"/>
    </source>
</evidence>
<evidence type="ECO:0000313" key="14">
    <source>
        <dbReference type="EMBL" id="KAI7841428.1"/>
    </source>
</evidence>
<keyword evidence="3 12" id="KW-0812">Transmembrane</keyword>
<feature type="transmembrane region" description="Helical" evidence="12">
    <location>
        <begin position="352"/>
        <end position="373"/>
    </location>
</feature>
<dbReference type="GO" id="GO:0051453">
    <property type="term" value="P:regulation of intracellular pH"/>
    <property type="evidence" value="ECO:0007669"/>
    <property type="project" value="TreeGrafter"/>
</dbReference>
<evidence type="ECO:0000256" key="2">
    <source>
        <dbReference type="ARBA" id="ARBA00022448"/>
    </source>
</evidence>
<keyword evidence="15" id="KW-1185">Reference proteome</keyword>
<dbReference type="Proteomes" id="UP001205105">
    <property type="component" value="Unassembled WGS sequence"/>
</dbReference>
<reference evidence="14" key="1">
    <citation type="submission" date="2020-11" db="EMBL/GenBank/DDBJ databases">
        <title>Chlorella ohadii genome sequencing and assembly.</title>
        <authorList>
            <person name="Murik O."/>
            <person name="Treves H."/>
            <person name="Kedem I."/>
            <person name="Shotland Y."/>
            <person name="Kaplan A."/>
        </authorList>
    </citation>
    <scope>NUCLEOTIDE SEQUENCE</scope>
    <source>
        <strain evidence="14">1</strain>
    </source>
</reference>
<keyword evidence="7 12" id="KW-0472">Membrane</keyword>
<evidence type="ECO:0000256" key="6">
    <source>
        <dbReference type="ARBA" id="ARBA00023065"/>
    </source>
</evidence>
<accession>A0AAD5H5A4</accession>
<feature type="transmembrane region" description="Helical" evidence="12">
    <location>
        <begin position="385"/>
        <end position="406"/>
    </location>
</feature>
<evidence type="ECO:0000313" key="15">
    <source>
        <dbReference type="Proteomes" id="UP001205105"/>
    </source>
</evidence>
<feature type="compositionally biased region" description="Polar residues" evidence="11">
    <location>
        <begin position="546"/>
        <end position="555"/>
    </location>
</feature>
<feature type="transmembrane region" description="Helical" evidence="12">
    <location>
        <begin position="108"/>
        <end position="131"/>
    </location>
</feature>
<feature type="region of interest" description="Disordered" evidence="11">
    <location>
        <begin position="518"/>
        <end position="562"/>
    </location>
</feature>
<comment type="catalytic activity">
    <reaction evidence="9">
        <text>Na(+)(in) + H(+)(out) = Na(+)(out) + H(+)(in)</text>
        <dbReference type="Rhea" id="RHEA:29419"/>
        <dbReference type="ChEBI" id="CHEBI:15378"/>
        <dbReference type="ChEBI" id="CHEBI:29101"/>
    </reaction>
</comment>
<feature type="transmembrane region" description="Helical" evidence="12">
    <location>
        <begin position="306"/>
        <end position="332"/>
    </location>
</feature>
<feature type="transmembrane region" description="Helical" evidence="12">
    <location>
        <begin position="40"/>
        <end position="59"/>
    </location>
</feature>
<keyword evidence="6" id="KW-0406">Ion transport</keyword>
<proteinExistence type="predicted"/>
<comment type="caution">
    <text evidence="14">The sequence shown here is derived from an EMBL/GenBank/DDBJ whole genome shotgun (WGS) entry which is preliminary data.</text>
</comment>
<feature type="compositionally biased region" description="Low complexity" evidence="11">
    <location>
        <begin position="660"/>
        <end position="687"/>
    </location>
</feature>
<keyword evidence="5" id="KW-0915">Sodium</keyword>
<dbReference type="PANTHER" id="PTHR10110">
    <property type="entry name" value="SODIUM/HYDROGEN EXCHANGER"/>
    <property type="match status" value="1"/>
</dbReference>